<evidence type="ECO:0000256" key="3">
    <source>
        <dbReference type="ARBA" id="ARBA00023098"/>
    </source>
</evidence>
<dbReference type="EMBL" id="CP051152">
    <property type="protein sequence ID" value="QJQ05057.1"/>
    <property type="molecule type" value="Genomic_DNA"/>
</dbReference>
<dbReference type="KEGG" id="upi:EJG51_003350"/>
<dbReference type="InterPro" id="IPR026055">
    <property type="entry name" value="FAR"/>
</dbReference>
<keyword evidence="2" id="KW-0444">Lipid biosynthesis</keyword>
<accession>A0A6M4A3B9</accession>
<sequence length="531" mass="59441">MENHTKYHTEQDSHPPLARQAKPLSISQQLAGKRVLITGTSGFLAKVLLEKLVRDVPEIKQFILVIRANKNGAGAAERFEREILTSSIFDRLRNERPQYLAEVVRDKFVFVTGEVTEAYFGLSQMEFAALAKQVDIVVNSAASVNFREALDQALEINALSLFKLTALCRMAGHIPLIHVSTCYVNGYNQGQMPEQLVQPASKLIAQHADGYYEVQTLITDLLLKIEATKRDCLNVDDLPDALTELGISEAHRYGWNDTYTFTKWIGEQIVCREMQGKSLTIVRPSIIESTLCEPSPGWIEGVKVGDALILAYARGKTNFFPANIDGTIDLIPADLVANSIILSMAEALAIPGQRRIYQCCSGSANPVILGELIDIIQTAGKRHWRTYDKLFFDKPGKDFRCVSRTNFLAVMSVMKLALGITSFARKCVGMDQSFAMQEAFNTTHTLAVVFSFYTSPNYIFQNHQLLELQRSVTQAERQRFSADPRQIDWKEYMGQIHLAGLNRYALKDKRRKKAISNAAPDSVIAVPANTR</sequence>
<evidence type="ECO:0000259" key="5">
    <source>
        <dbReference type="Pfam" id="PF03015"/>
    </source>
</evidence>
<evidence type="ECO:0000256" key="1">
    <source>
        <dbReference type="ARBA" id="ARBA00005928"/>
    </source>
</evidence>
<dbReference type="Pfam" id="PF03015">
    <property type="entry name" value="Sterile"/>
    <property type="match status" value="1"/>
</dbReference>
<dbReference type="PANTHER" id="PTHR11011:SF45">
    <property type="entry name" value="FATTY ACYL-COA REDUCTASE CG8306-RELATED"/>
    <property type="match status" value="1"/>
</dbReference>
<evidence type="ECO:0000256" key="2">
    <source>
        <dbReference type="ARBA" id="ARBA00022516"/>
    </source>
</evidence>
<protein>
    <submittedName>
        <fullName evidence="7">Fatty acyl-CoA reductase</fullName>
    </submittedName>
</protein>
<feature type="domain" description="Fatty acyl-CoA reductase C-terminal" evidence="5">
    <location>
        <begin position="435"/>
        <end position="508"/>
    </location>
</feature>
<dbReference type="GO" id="GO:0035336">
    <property type="term" value="P:long-chain fatty-acyl-CoA metabolic process"/>
    <property type="evidence" value="ECO:0007669"/>
    <property type="project" value="TreeGrafter"/>
</dbReference>
<evidence type="ECO:0000313" key="7">
    <source>
        <dbReference type="EMBL" id="QJQ05057.1"/>
    </source>
</evidence>
<organism evidence="7 8">
    <name type="scientific">Undibacterium piscinae</name>
    <dbReference type="NCBI Taxonomy" id="2495591"/>
    <lineage>
        <taxon>Bacteria</taxon>
        <taxon>Pseudomonadati</taxon>
        <taxon>Pseudomonadota</taxon>
        <taxon>Betaproteobacteria</taxon>
        <taxon>Burkholderiales</taxon>
        <taxon>Oxalobacteraceae</taxon>
        <taxon>Undibacterium</taxon>
    </lineage>
</organism>
<dbReference type="InterPro" id="IPR036291">
    <property type="entry name" value="NAD(P)-bd_dom_sf"/>
</dbReference>
<keyword evidence="3" id="KW-0443">Lipid metabolism</keyword>
<dbReference type="CDD" id="cd05236">
    <property type="entry name" value="FAR-N_SDR_e"/>
    <property type="match status" value="1"/>
</dbReference>
<reference evidence="7 8" key="1">
    <citation type="journal article" date="2019" name="Int. J. Syst. Evol. Microbiol.">
        <title>Undibacterium piscinae sp. nov., isolated from Korean shiner intestine.</title>
        <authorList>
            <person name="Lee S.Y."/>
            <person name="Kang W."/>
            <person name="Kim P.S."/>
            <person name="Kim H.S."/>
            <person name="Sung H."/>
            <person name="Shin N.R."/>
            <person name="Whon T.W."/>
            <person name="Yun J.H."/>
            <person name="Lee J.Y."/>
            <person name="Lee J.Y."/>
            <person name="Jung M.J."/>
            <person name="Jeong Y.S."/>
            <person name="Tak E.J."/>
            <person name="Han J.E."/>
            <person name="Hyun D.W."/>
            <person name="Kang M.S."/>
            <person name="Lee K.E."/>
            <person name="Lee B.H."/>
            <person name="Bae J.W."/>
        </authorList>
    </citation>
    <scope>NUCLEOTIDE SEQUENCE [LARGE SCALE GENOMIC DNA]</scope>
    <source>
        <strain evidence="7 8">S11R28</strain>
    </source>
</reference>
<dbReference type="OrthoDB" id="6286537at2"/>
<dbReference type="Proteomes" id="UP000274350">
    <property type="component" value="Chromosome"/>
</dbReference>
<comment type="similarity">
    <text evidence="1">Belongs to the fatty acyl-CoA reductase family.</text>
</comment>
<gene>
    <name evidence="7" type="ORF">EJG51_003350</name>
</gene>
<proteinExistence type="inferred from homology"/>
<dbReference type="Gene3D" id="3.40.50.720">
    <property type="entry name" value="NAD(P)-binding Rossmann-like Domain"/>
    <property type="match status" value="1"/>
</dbReference>
<dbReference type="CDD" id="cd09071">
    <property type="entry name" value="FAR_C"/>
    <property type="match status" value="1"/>
</dbReference>
<dbReference type="GO" id="GO:0080019">
    <property type="term" value="F:alcohol-forming very long-chain fatty acyl-CoA reductase activity"/>
    <property type="evidence" value="ECO:0007669"/>
    <property type="project" value="InterPro"/>
</dbReference>
<feature type="region of interest" description="Disordered" evidence="4">
    <location>
        <begin position="1"/>
        <end position="20"/>
    </location>
</feature>
<evidence type="ECO:0000313" key="8">
    <source>
        <dbReference type="Proteomes" id="UP000274350"/>
    </source>
</evidence>
<dbReference type="PANTHER" id="PTHR11011">
    <property type="entry name" value="MALE STERILITY PROTEIN 2-RELATED"/>
    <property type="match status" value="1"/>
</dbReference>
<dbReference type="AlphaFoldDB" id="A0A6M4A3B9"/>
<feature type="compositionally biased region" description="Basic and acidic residues" evidence="4">
    <location>
        <begin position="1"/>
        <end position="13"/>
    </location>
</feature>
<dbReference type="InterPro" id="IPR013120">
    <property type="entry name" value="FAR_NAD-bd"/>
</dbReference>
<name>A0A6M4A3B9_9BURK</name>
<dbReference type="InterPro" id="IPR033640">
    <property type="entry name" value="FAR_C"/>
</dbReference>
<dbReference type="SUPFAM" id="SSF51735">
    <property type="entry name" value="NAD(P)-binding Rossmann-fold domains"/>
    <property type="match status" value="1"/>
</dbReference>
<dbReference type="Pfam" id="PF07993">
    <property type="entry name" value="NAD_binding_4"/>
    <property type="match status" value="1"/>
</dbReference>
<feature type="domain" description="Thioester reductase (TE)" evidence="6">
    <location>
        <begin position="37"/>
        <end position="340"/>
    </location>
</feature>
<evidence type="ECO:0000256" key="4">
    <source>
        <dbReference type="SAM" id="MobiDB-lite"/>
    </source>
</evidence>
<evidence type="ECO:0000259" key="6">
    <source>
        <dbReference type="Pfam" id="PF07993"/>
    </source>
</evidence>
<keyword evidence="8" id="KW-1185">Reference proteome</keyword>